<keyword evidence="3" id="KW-1185">Reference proteome</keyword>
<organism evidence="2 3">
    <name type="scientific">Nyctereutes procyonoides</name>
    <name type="common">Raccoon dog</name>
    <name type="synonym">Canis procyonoides</name>
    <dbReference type="NCBI Taxonomy" id="34880"/>
    <lineage>
        <taxon>Eukaryota</taxon>
        <taxon>Metazoa</taxon>
        <taxon>Chordata</taxon>
        <taxon>Craniata</taxon>
        <taxon>Vertebrata</taxon>
        <taxon>Euteleostomi</taxon>
        <taxon>Mammalia</taxon>
        <taxon>Eutheria</taxon>
        <taxon>Laurasiatheria</taxon>
        <taxon>Carnivora</taxon>
        <taxon>Caniformia</taxon>
        <taxon>Canidae</taxon>
        <taxon>Nyctereutes</taxon>
    </lineage>
</organism>
<protein>
    <submittedName>
        <fullName evidence="2">(raccoon dog) hypothetical protein</fullName>
    </submittedName>
</protein>
<feature type="region of interest" description="Disordered" evidence="1">
    <location>
        <begin position="31"/>
        <end position="73"/>
    </location>
</feature>
<accession>A0A811ZBU6</accession>
<sequence length="73" mass="7684">MVQELTCIYSTYVNIESLFCNIGPGGPTSVGGTASVGGPAPSTMANPVEEKKVKEKKKESEKADDDIGFGLFN</sequence>
<evidence type="ECO:0000313" key="3">
    <source>
        <dbReference type="Proteomes" id="UP000645828"/>
    </source>
</evidence>
<proteinExistence type="predicted"/>
<gene>
    <name evidence="2" type="ORF">NYPRO_LOCUS18989</name>
</gene>
<evidence type="ECO:0000256" key="1">
    <source>
        <dbReference type="SAM" id="MobiDB-lite"/>
    </source>
</evidence>
<reference evidence="2" key="1">
    <citation type="submission" date="2020-12" db="EMBL/GenBank/DDBJ databases">
        <authorList>
            <consortium name="Molecular Ecology Group"/>
        </authorList>
    </citation>
    <scope>NUCLEOTIDE SEQUENCE</scope>
    <source>
        <strain evidence="2">TBG_1078</strain>
    </source>
</reference>
<dbReference type="Proteomes" id="UP000645828">
    <property type="component" value="Unassembled WGS sequence"/>
</dbReference>
<dbReference type="AlphaFoldDB" id="A0A811ZBU6"/>
<comment type="caution">
    <text evidence="2">The sequence shown here is derived from an EMBL/GenBank/DDBJ whole genome shotgun (WGS) entry which is preliminary data.</text>
</comment>
<name>A0A811ZBU6_NYCPR</name>
<dbReference type="EMBL" id="CAJHUB010000761">
    <property type="protein sequence ID" value="CAD7686196.1"/>
    <property type="molecule type" value="Genomic_DNA"/>
</dbReference>
<dbReference type="Pfam" id="PF00428">
    <property type="entry name" value="Ribosomal_60s"/>
    <property type="match status" value="1"/>
</dbReference>
<evidence type="ECO:0000313" key="2">
    <source>
        <dbReference type="EMBL" id="CAD7686196.1"/>
    </source>
</evidence>
<feature type="compositionally biased region" description="Basic and acidic residues" evidence="1">
    <location>
        <begin position="48"/>
        <end position="61"/>
    </location>
</feature>